<dbReference type="EMBL" id="VJWX01000148">
    <property type="protein sequence ID" value="TVT49883.1"/>
    <property type="molecule type" value="Genomic_DNA"/>
</dbReference>
<feature type="DNA-binding region" description="H-T-H motif" evidence="4">
    <location>
        <begin position="46"/>
        <end position="65"/>
    </location>
</feature>
<dbReference type="InterPro" id="IPR036271">
    <property type="entry name" value="Tet_transcr_reg_TetR-rel_C_sf"/>
</dbReference>
<dbReference type="SUPFAM" id="SSF48498">
    <property type="entry name" value="Tetracyclin repressor-like, C-terminal domain"/>
    <property type="match status" value="1"/>
</dbReference>
<dbReference type="RefSeq" id="WP_144589174.1">
    <property type="nucleotide sequence ID" value="NZ_VJWX01000148.1"/>
</dbReference>
<evidence type="ECO:0000256" key="3">
    <source>
        <dbReference type="ARBA" id="ARBA00023163"/>
    </source>
</evidence>
<dbReference type="PANTHER" id="PTHR30055">
    <property type="entry name" value="HTH-TYPE TRANSCRIPTIONAL REGULATOR RUTR"/>
    <property type="match status" value="1"/>
</dbReference>
<dbReference type="Proteomes" id="UP000320011">
    <property type="component" value="Unassembled WGS sequence"/>
</dbReference>
<dbReference type="GO" id="GO:0003700">
    <property type="term" value="F:DNA-binding transcription factor activity"/>
    <property type="evidence" value="ECO:0007669"/>
    <property type="project" value="TreeGrafter"/>
</dbReference>
<comment type="caution">
    <text evidence="7">The sequence shown here is derived from an EMBL/GenBank/DDBJ whole genome shotgun (WGS) entry which is preliminary data.</text>
</comment>
<proteinExistence type="predicted"/>
<protein>
    <submittedName>
        <fullName evidence="7">TetR/AcrR family transcriptional regulator</fullName>
    </submittedName>
</protein>
<evidence type="ECO:0000256" key="5">
    <source>
        <dbReference type="SAM" id="MobiDB-lite"/>
    </source>
</evidence>
<dbReference type="PRINTS" id="PR00455">
    <property type="entry name" value="HTHTETR"/>
</dbReference>
<accession>A0A558CM72</accession>
<dbReference type="InterPro" id="IPR001647">
    <property type="entry name" value="HTH_TetR"/>
</dbReference>
<organism evidence="7 8">
    <name type="scientific">Amycolatopsis rhizosphaerae</name>
    <dbReference type="NCBI Taxonomy" id="2053003"/>
    <lineage>
        <taxon>Bacteria</taxon>
        <taxon>Bacillati</taxon>
        <taxon>Actinomycetota</taxon>
        <taxon>Actinomycetes</taxon>
        <taxon>Pseudonocardiales</taxon>
        <taxon>Pseudonocardiaceae</taxon>
        <taxon>Amycolatopsis</taxon>
    </lineage>
</organism>
<dbReference type="Pfam" id="PF16859">
    <property type="entry name" value="TetR_C_11"/>
    <property type="match status" value="1"/>
</dbReference>
<reference evidence="7 8" key="2">
    <citation type="submission" date="2019-08" db="EMBL/GenBank/DDBJ databases">
        <title>Amycolatopsis acidicola sp. nov., isolated from peat swamp forest soil.</title>
        <authorList>
            <person name="Srisuk N."/>
        </authorList>
    </citation>
    <scope>NUCLEOTIDE SEQUENCE [LARGE SCALE GENOMIC DNA]</scope>
    <source>
        <strain evidence="7 8">TBRC 6029</strain>
    </source>
</reference>
<dbReference type="AlphaFoldDB" id="A0A558CM72"/>
<dbReference type="Gene3D" id="1.10.10.60">
    <property type="entry name" value="Homeodomain-like"/>
    <property type="match status" value="1"/>
</dbReference>
<dbReference type="InterPro" id="IPR009057">
    <property type="entry name" value="Homeodomain-like_sf"/>
</dbReference>
<dbReference type="GO" id="GO:0000976">
    <property type="term" value="F:transcription cis-regulatory region binding"/>
    <property type="evidence" value="ECO:0007669"/>
    <property type="project" value="TreeGrafter"/>
</dbReference>
<dbReference type="SUPFAM" id="SSF46689">
    <property type="entry name" value="Homeodomain-like"/>
    <property type="match status" value="1"/>
</dbReference>
<keyword evidence="1" id="KW-0805">Transcription regulation</keyword>
<evidence type="ECO:0000256" key="2">
    <source>
        <dbReference type="ARBA" id="ARBA00023125"/>
    </source>
</evidence>
<evidence type="ECO:0000313" key="8">
    <source>
        <dbReference type="Proteomes" id="UP000320011"/>
    </source>
</evidence>
<dbReference type="InterPro" id="IPR050109">
    <property type="entry name" value="HTH-type_TetR-like_transc_reg"/>
</dbReference>
<evidence type="ECO:0000313" key="7">
    <source>
        <dbReference type="EMBL" id="TVT49883.1"/>
    </source>
</evidence>
<keyword evidence="8" id="KW-1185">Reference proteome</keyword>
<keyword evidence="3" id="KW-0804">Transcription</keyword>
<evidence type="ECO:0000256" key="4">
    <source>
        <dbReference type="PROSITE-ProRule" id="PRU00335"/>
    </source>
</evidence>
<evidence type="ECO:0000259" key="6">
    <source>
        <dbReference type="PROSITE" id="PS50977"/>
    </source>
</evidence>
<dbReference type="OrthoDB" id="9796019at2"/>
<dbReference type="PANTHER" id="PTHR30055:SF148">
    <property type="entry name" value="TETR-FAMILY TRANSCRIPTIONAL REGULATOR"/>
    <property type="match status" value="1"/>
</dbReference>
<dbReference type="Pfam" id="PF00440">
    <property type="entry name" value="TetR_N"/>
    <property type="match status" value="1"/>
</dbReference>
<gene>
    <name evidence="7" type="ORF">FNH05_16560</name>
</gene>
<dbReference type="InterPro" id="IPR011075">
    <property type="entry name" value="TetR_C"/>
</dbReference>
<keyword evidence="2 4" id="KW-0238">DNA-binding</keyword>
<reference evidence="7 8" key="1">
    <citation type="submission" date="2019-07" db="EMBL/GenBank/DDBJ databases">
        <authorList>
            <person name="Duangmal K."/>
            <person name="Teo W.F.A."/>
        </authorList>
    </citation>
    <scope>NUCLEOTIDE SEQUENCE [LARGE SCALE GENOMIC DNA]</scope>
    <source>
        <strain evidence="7 8">TBRC 6029</strain>
    </source>
</reference>
<evidence type="ECO:0000256" key="1">
    <source>
        <dbReference type="ARBA" id="ARBA00023015"/>
    </source>
</evidence>
<feature type="region of interest" description="Disordered" evidence="5">
    <location>
        <begin position="1"/>
        <end position="24"/>
    </location>
</feature>
<name>A0A558CM72_9PSEU</name>
<sequence length="208" mass="22542">MGSVRDMDDIAPEQGRPGRPRSERARQAVLAAARELLTDKGLPGLTVDDIAAHAGVSKATIYRWWPGKGAVLMDAFIDAVGTKMEFPADGDPLTRLRTQLARVARLMNEPRARRPFVALVAAGQHDPELAAALRDRFIAGRRDSARQLITEAVEAGQLAPGLDADALIDMLYGALYYRLLISGAPLSDDYVSHLIEIITPAARPLRPA</sequence>
<dbReference type="Gene3D" id="1.10.357.10">
    <property type="entry name" value="Tetracycline Repressor, domain 2"/>
    <property type="match status" value="1"/>
</dbReference>
<dbReference type="PROSITE" id="PS50977">
    <property type="entry name" value="HTH_TETR_2"/>
    <property type="match status" value="1"/>
</dbReference>
<feature type="domain" description="HTH tetR-type" evidence="6">
    <location>
        <begin position="23"/>
        <end position="83"/>
    </location>
</feature>